<keyword evidence="8" id="KW-0472">Membrane</keyword>
<evidence type="ECO:0000256" key="6">
    <source>
        <dbReference type="ARBA" id="ARBA00022737"/>
    </source>
</evidence>
<protein>
    <submittedName>
        <fullName evidence="15">Fasciclin-like arabinogalactan protein 2</fullName>
    </submittedName>
</protein>
<name>A0ABD1HGP7_SALDI</name>
<evidence type="ECO:0000256" key="3">
    <source>
        <dbReference type="ARBA" id="ARBA00022475"/>
    </source>
</evidence>
<evidence type="ECO:0000256" key="4">
    <source>
        <dbReference type="ARBA" id="ARBA00022622"/>
    </source>
</evidence>
<evidence type="ECO:0000313" key="16">
    <source>
        <dbReference type="Proteomes" id="UP001567538"/>
    </source>
</evidence>
<evidence type="ECO:0000256" key="8">
    <source>
        <dbReference type="ARBA" id="ARBA00023136"/>
    </source>
</evidence>
<proteinExistence type="inferred from homology"/>
<dbReference type="InterPro" id="IPR033254">
    <property type="entry name" value="Plant_FLA"/>
</dbReference>
<dbReference type="Pfam" id="PF02469">
    <property type="entry name" value="Fasciclin"/>
    <property type="match status" value="2"/>
</dbReference>
<dbReference type="SUPFAM" id="SSF82153">
    <property type="entry name" value="FAS1 domain"/>
    <property type="match status" value="2"/>
</dbReference>
<evidence type="ECO:0000259" key="14">
    <source>
        <dbReference type="PROSITE" id="PS50213"/>
    </source>
</evidence>
<dbReference type="Gene3D" id="2.30.180.10">
    <property type="entry name" value="FAS1 domain"/>
    <property type="match status" value="2"/>
</dbReference>
<dbReference type="FunFam" id="2.30.180.10:FF:000008">
    <property type="entry name" value="Fasciclin-like arabinogalactan protein 10"/>
    <property type="match status" value="1"/>
</dbReference>
<keyword evidence="3" id="KW-1003">Cell membrane</keyword>
<evidence type="ECO:0000256" key="10">
    <source>
        <dbReference type="ARBA" id="ARBA00023288"/>
    </source>
</evidence>
<keyword evidence="5 13" id="KW-0732">Signal</keyword>
<dbReference type="FunFam" id="2.30.180.10:FF:000010">
    <property type="entry name" value="Fasciclin-like arabinogalactan protein 2"/>
    <property type="match status" value="1"/>
</dbReference>
<dbReference type="PROSITE" id="PS50213">
    <property type="entry name" value="FAS1"/>
    <property type="match status" value="2"/>
</dbReference>
<feature type="compositionally biased region" description="Low complexity" evidence="12">
    <location>
        <begin position="343"/>
        <end position="354"/>
    </location>
</feature>
<keyword evidence="4" id="KW-0336">GPI-anchor</keyword>
<feature type="chain" id="PRO_5044779420" evidence="13">
    <location>
        <begin position="26"/>
        <end position="410"/>
    </location>
</feature>
<evidence type="ECO:0000256" key="13">
    <source>
        <dbReference type="SAM" id="SignalP"/>
    </source>
</evidence>
<sequence length="410" mass="43367">MELRISFFLLIAAVAALSSATTTNAHNITHMLAKHPSFSTFNHYLTLTHLAGEINRRRTITVCAVDNGAMNSLLAKHYPLPTIKNILSLHIFADYFGAKKLHQITKGSTTTSSLFQATGEAAGTSGYVNITDIKGGKVRFAPVDSDYDGPMATFVKSLEELPYDIAVIQISNTLTSQEAEAPAASPADLNVTSLMAKQGCQTFSDMIVSQGVQSTFSDSVQGGLTVFCPSDEALAAFRPRYKNLTADGKASLLLYHGVPVYNSLGMLRSSNGLVNTLATEGAKKFDFTVQNDGDDVKLETKVVTATITGTLIDEDPLAVFKIDEVLLPKELFKAEPPAPAPKPATKSKSKSNGAAAGGDDEDENADGPGPSADDMAAADEDNSNEGERSRGGGVAALCFSLALVIFACIC</sequence>
<keyword evidence="9" id="KW-0325">Glycoprotein</keyword>
<keyword evidence="16" id="KW-1185">Reference proteome</keyword>
<dbReference type="SMART" id="SM00554">
    <property type="entry name" value="FAS1"/>
    <property type="match status" value="1"/>
</dbReference>
<organism evidence="15 16">
    <name type="scientific">Salvia divinorum</name>
    <name type="common">Maria pastora</name>
    <name type="synonym">Diviner's sage</name>
    <dbReference type="NCBI Taxonomy" id="28513"/>
    <lineage>
        <taxon>Eukaryota</taxon>
        <taxon>Viridiplantae</taxon>
        <taxon>Streptophyta</taxon>
        <taxon>Embryophyta</taxon>
        <taxon>Tracheophyta</taxon>
        <taxon>Spermatophyta</taxon>
        <taxon>Magnoliopsida</taxon>
        <taxon>eudicotyledons</taxon>
        <taxon>Gunneridae</taxon>
        <taxon>Pentapetalae</taxon>
        <taxon>asterids</taxon>
        <taxon>lamiids</taxon>
        <taxon>Lamiales</taxon>
        <taxon>Lamiaceae</taxon>
        <taxon>Nepetoideae</taxon>
        <taxon>Mentheae</taxon>
        <taxon>Salviinae</taxon>
        <taxon>Salvia</taxon>
        <taxon>Salvia subgen. Calosphace</taxon>
    </lineage>
</organism>
<accession>A0ABD1HGP7</accession>
<comment type="caution">
    <text evidence="15">The sequence shown here is derived from an EMBL/GenBank/DDBJ whole genome shotgun (WGS) entry which is preliminary data.</text>
</comment>
<dbReference type="Proteomes" id="UP001567538">
    <property type="component" value="Unassembled WGS sequence"/>
</dbReference>
<keyword evidence="6" id="KW-0677">Repeat</keyword>
<dbReference type="InterPro" id="IPR036378">
    <property type="entry name" value="FAS1_dom_sf"/>
</dbReference>
<dbReference type="PANTHER" id="PTHR32382">
    <property type="entry name" value="FASCICLIN-LIKE ARABINOGALACTAN PROTEIN"/>
    <property type="match status" value="1"/>
</dbReference>
<gene>
    <name evidence="15" type="primary">FLA2</name>
    <name evidence="15" type="ORF">AAHA92_11190</name>
</gene>
<feature type="signal peptide" evidence="13">
    <location>
        <begin position="1"/>
        <end position="25"/>
    </location>
</feature>
<evidence type="ECO:0000256" key="1">
    <source>
        <dbReference type="ARBA" id="ARBA00004609"/>
    </source>
</evidence>
<feature type="domain" description="FAS1" evidence="14">
    <location>
        <begin position="25"/>
        <end position="159"/>
    </location>
</feature>
<comment type="subcellular location">
    <subcellularLocation>
        <location evidence="1">Cell membrane</location>
        <topology evidence="1">Lipid-anchor</topology>
        <topology evidence="1">GPI-anchor</topology>
    </subcellularLocation>
</comment>
<evidence type="ECO:0000256" key="5">
    <source>
        <dbReference type="ARBA" id="ARBA00022729"/>
    </source>
</evidence>
<comment type="similarity">
    <text evidence="2">Belongs to the fasciclin-like AGP family.</text>
</comment>
<evidence type="ECO:0000256" key="11">
    <source>
        <dbReference type="ARBA" id="ARBA00024686"/>
    </source>
</evidence>
<dbReference type="InterPro" id="IPR000782">
    <property type="entry name" value="FAS1_domain"/>
</dbReference>
<comment type="function">
    <text evidence="11">May be a cell surface adhesion protein.</text>
</comment>
<dbReference type="AlphaFoldDB" id="A0ABD1HGP7"/>
<keyword evidence="10" id="KW-0449">Lipoprotein</keyword>
<evidence type="ECO:0000256" key="12">
    <source>
        <dbReference type="SAM" id="MobiDB-lite"/>
    </source>
</evidence>
<dbReference type="EMBL" id="JBEAFC010000005">
    <property type="protein sequence ID" value="KAL1555452.1"/>
    <property type="molecule type" value="Genomic_DNA"/>
</dbReference>
<feature type="domain" description="FAS1" evidence="14">
    <location>
        <begin position="187"/>
        <end position="326"/>
    </location>
</feature>
<evidence type="ECO:0000313" key="15">
    <source>
        <dbReference type="EMBL" id="KAL1555452.1"/>
    </source>
</evidence>
<dbReference type="GO" id="GO:0005886">
    <property type="term" value="C:plasma membrane"/>
    <property type="evidence" value="ECO:0007669"/>
    <property type="project" value="UniProtKB-SubCell"/>
</dbReference>
<keyword evidence="7" id="KW-0654">Proteoglycan</keyword>
<feature type="region of interest" description="Disordered" evidence="12">
    <location>
        <begin position="334"/>
        <end position="391"/>
    </location>
</feature>
<evidence type="ECO:0000256" key="7">
    <source>
        <dbReference type="ARBA" id="ARBA00022974"/>
    </source>
</evidence>
<reference evidence="15 16" key="1">
    <citation type="submission" date="2024-06" db="EMBL/GenBank/DDBJ databases">
        <title>A chromosome level genome sequence of Diviner's sage (Salvia divinorum).</title>
        <authorList>
            <person name="Ford S.A."/>
            <person name="Ro D.-K."/>
            <person name="Ness R.W."/>
            <person name="Phillips M.A."/>
        </authorList>
    </citation>
    <scope>NUCLEOTIDE SEQUENCE [LARGE SCALE GENOMIC DNA]</scope>
    <source>
        <strain evidence="15">SAF-2024a</strain>
        <tissue evidence="15">Leaf</tissue>
    </source>
</reference>
<dbReference type="GO" id="GO:0098552">
    <property type="term" value="C:side of membrane"/>
    <property type="evidence" value="ECO:0007669"/>
    <property type="project" value="UniProtKB-KW"/>
</dbReference>
<evidence type="ECO:0000256" key="9">
    <source>
        <dbReference type="ARBA" id="ARBA00023180"/>
    </source>
</evidence>
<evidence type="ECO:0000256" key="2">
    <source>
        <dbReference type="ARBA" id="ARBA00007843"/>
    </source>
</evidence>
<dbReference type="PANTHER" id="PTHR32382:SF82">
    <property type="entry name" value="FASCICLIN-LIKE ARABINOGALACTAN PROTEIN 2"/>
    <property type="match status" value="1"/>
</dbReference>